<evidence type="ECO:0000313" key="2">
    <source>
        <dbReference type="Proteomes" id="UP000188937"/>
    </source>
</evidence>
<keyword evidence="2" id="KW-1185">Reference proteome</keyword>
<evidence type="ECO:0000313" key="1">
    <source>
        <dbReference type="EMBL" id="AQS84534.1"/>
    </source>
</evidence>
<organism evidence="1 2">
    <name type="scientific">Acetobacter aceti</name>
    <dbReference type="NCBI Taxonomy" id="435"/>
    <lineage>
        <taxon>Bacteria</taxon>
        <taxon>Pseudomonadati</taxon>
        <taxon>Pseudomonadota</taxon>
        <taxon>Alphaproteobacteria</taxon>
        <taxon>Acetobacterales</taxon>
        <taxon>Acetobacteraceae</taxon>
        <taxon>Acetobacter</taxon>
        <taxon>Acetobacter subgen. Acetobacter</taxon>
    </lineage>
</organism>
<dbReference type="OrthoDB" id="7224333at2"/>
<dbReference type="KEGG" id="aace:A0U92_06790"/>
<dbReference type="EMBL" id="CP014692">
    <property type="protein sequence ID" value="AQS84534.1"/>
    <property type="molecule type" value="Genomic_DNA"/>
</dbReference>
<accession>A0A1U9KFE8</accession>
<protein>
    <submittedName>
        <fullName evidence="1">Uncharacterized protein</fullName>
    </submittedName>
</protein>
<dbReference type="Proteomes" id="UP000188937">
    <property type="component" value="Chromosome"/>
</dbReference>
<sequence length="87" mass="9928">MSEDDINLDDEVVVGFLIQREAENGDLSFWNPETKWTDDPNEAMLYEDEDLAEDTADKLQAEDESVEITVAVVIEDDEEDDEDEDEA</sequence>
<reference evidence="1 2" key="1">
    <citation type="submission" date="2016-03" db="EMBL/GenBank/DDBJ databases">
        <title>Acetic acid bacteria sequencing.</title>
        <authorList>
            <person name="Brandt J."/>
            <person name="Jakob F."/>
            <person name="Vogel R.F."/>
        </authorList>
    </citation>
    <scope>NUCLEOTIDE SEQUENCE [LARGE SCALE GENOMIC DNA]</scope>
    <source>
        <strain evidence="1 2">TMW2.1153</strain>
    </source>
</reference>
<name>A0A1U9KFE8_ACEAC</name>
<dbReference type="AlphaFoldDB" id="A0A1U9KFE8"/>
<gene>
    <name evidence="1" type="ORF">A0U92_06790</name>
</gene>
<proteinExistence type="predicted"/>
<dbReference type="RefSeq" id="WP_077812577.1">
    <property type="nucleotide sequence ID" value="NZ_CP014692.1"/>
</dbReference>